<organism evidence="2 3">
    <name type="scientific">Mangrovibacter phragmitis</name>
    <dbReference type="NCBI Taxonomy" id="1691903"/>
    <lineage>
        <taxon>Bacteria</taxon>
        <taxon>Pseudomonadati</taxon>
        <taxon>Pseudomonadota</taxon>
        <taxon>Gammaproteobacteria</taxon>
        <taxon>Enterobacterales</taxon>
        <taxon>Enterobacteriaceae</taxon>
        <taxon>Mangrovibacter</taxon>
    </lineage>
</organism>
<dbReference type="Proteomes" id="UP000078225">
    <property type="component" value="Unassembled WGS sequence"/>
</dbReference>
<dbReference type="AlphaFoldDB" id="A0A1B7KYM1"/>
<dbReference type="RefSeq" id="WP_064601185.1">
    <property type="nucleotide sequence ID" value="NZ_CP134782.1"/>
</dbReference>
<sequence length="104" mass="11725">MKVTDEALLRSGFTSSDLQKIKNNVESYGGTLGEAIQDLANRFRIVLWITSVCLMVFIILVLFSAKETVVGGGISILIAILIVAFIQPPVLSYKSWRFWRKFRD</sequence>
<keyword evidence="1" id="KW-0472">Membrane</keyword>
<evidence type="ECO:0000256" key="1">
    <source>
        <dbReference type="SAM" id="Phobius"/>
    </source>
</evidence>
<keyword evidence="1" id="KW-1133">Transmembrane helix</keyword>
<evidence type="ECO:0000313" key="3">
    <source>
        <dbReference type="Proteomes" id="UP000078225"/>
    </source>
</evidence>
<proteinExistence type="predicted"/>
<evidence type="ECO:0000313" key="2">
    <source>
        <dbReference type="EMBL" id="OAT75141.1"/>
    </source>
</evidence>
<comment type="caution">
    <text evidence="2">The sequence shown here is derived from an EMBL/GenBank/DDBJ whole genome shotgun (WGS) entry which is preliminary data.</text>
</comment>
<feature type="transmembrane region" description="Helical" evidence="1">
    <location>
        <begin position="45"/>
        <end position="63"/>
    </location>
</feature>
<keyword evidence="1" id="KW-0812">Transmembrane</keyword>
<accession>A0A1B7KYM1</accession>
<keyword evidence="3" id="KW-1185">Reference proteome</keyword>
<dbReference type="EMBL" id="LYRP01000049">
    <property type="protein sequence ID" value="OAT75141.1"/>
    <property type="molecule type" value="Genomic_DNA"/>
</dbReference>
<feature type="transmembrane region" description="Helical" evidence="1">
    <location>
        <begin position="69"/>
        <end position="93"/>
    </location>
</feature>
<reference evidence="3" key="1">
    <citation type="submission" date="2016-05" db="EMBL/GenBank/DDBJ databases">
        <authorList>
            <person name="Behera P."/>
            <person name="Vaishampayan P."/>
            <person name="Singh N."/>
            <person name="Raina V."/>
            <person name="Suar M."/>
            <person name="Pattnaik A."/>
            <person name="Rastogi G."/>
        </authorList>
    </citation>
    <scope>NUCLEOTIDE SEQUENCE [LARGE SCALE GENOMIC DNA]</scope>
    <source>
        <strain evidence="3">MP23</strain>
    </source>
</reference>
<name>A0A1B7KYM1_9ENTR</name>
<gene>
    <name evidence="2" type="ORF">A9B99_16620</name>
</gene>
<protein>
    <submittedName>
        <fullName evidence="2">Uncharacterized protein</fullName>
    </submittedName>
</protein>
<dbReference type="OrthoDB" id="6614711at2"/>